<dbReference type="AlphaFoldDB" id="A0A7R9H5Z1"/>
<gene>
    <name evidence="1" type="ORF">TCEB3V08_LOCUS9884</name>
</gene>
<accession>A0A7R9H5Z1</accession>
<protein>
    <submittedName>
        <fullName evidence="1">Uncharacterized protein</fullName>
    </submittedName>
</protein>
<sequence>MDYKKEYGIPRYIEELFYRCVRDLLWRVVLEVCKRPAMEKRSDLEVLYRLYFVPIVIHAAETRTGNIRETRRVEDMGIKFIRNMISIKRLNSPTSSDTASKTQTTMSTQSRFNLLAIVYKQHNVFPYYSHDAHSCAK</sequence>
<evidence type="ECO:0000313" key="1">
    <source>
        <dbReference type="EMBL" id="CAD7409135.1"/>
    </source>
</evidence>
<organism evidence="1">
    <name type="scientific">Timema cristinae</name>
    <name type="common">Walking stick</name>
    <dbReference type="NCBI Taxonomy" id="61476"/>
    <lineage>
        <taxon>Eukaryota</taxon>
        <taxon>Metazoa</taxon>
        <taxon>Ecdysozoa</taxon>
        <taxon>Arthropoda</taxon>
        <taxon>Hexapoda</taxon>
        <taxon>Insecta</taxon>
        <taxon>Pterygota</taxon>
        <taxon>Neoptera</taxon>
        <taxon>Polyneoptera</taxon>
        <taxon>Phasmatodea</taxon>
        <taxon>Timematodea</taxon>
        <taxon>Timematoidea</taxon>
        <taxon>Timematidae</taxon>
        <taxon>Timema</taxon>
    </lineage>
</organism>
<name>A0A7R9H5Z1_TIMCR</name>
<reference evidence="1" key="1">
    <citation type="submission" date="2020-11" db="EMBL/GenBank/DDBJ databases">
        <authorList>
            <person name="Tran Van P."/>
        </authorList>
    </citation>
    <scope>NUCLEOTIDE SEQUENCE</scope>
</reference>
<dbReference type="EMBL" id="OC320950">
    <property type="protein sequence ID" value="CAD7409135.1"/>
    <property type="molecule type" value="Genomic_DNA"/>
</dbReference>
<proteinExistence type="predicted"/>